<evidence type="ECO:0000256" key="11">
    <source>
        <dbReference type="ARBA" id="ARBA00022729"/>
    </source>
</evidence>
<feature type="compositionally biased region" description="Basic and acidic residues" evidence="20">
    <location>
        <begin position="644"/>
        <end position="660"/>
    </location>
</feature>
<feature type="region of interest" description="Disordered" evidence="20">
    <location>
        <begin position="1790"/>
        <end position="1815"/>
    </location>
</feature>
<keyword evidence="21" id="KW-0812">Transmembrane</keyword>
<dbReference type="GO" id="GO:0006094">
    <property type="term" value="P:gluconeogenesis"/>
    <property type="evidence" value="ECO:0007669"/>
    <property type="project" value="UniProtKB-KW"/>
</dbReference>
<comment type="similarity">
    <text evidence="6 19">Belongs to the glycosyl hydrolase 17 family.</text>
</comment>
<evidence type="ECO:0000313" key="24">
    <source>
        <dbReference type="Proteomes" id="UP000290289"/>
    </source>
</evidence>
<dbReference type="InterPro" id="IPR008540">
    <property type="entry name" value="BES1_N"/>
</dbReference>
<keyword evidence="9" id="KW-0963">Cytoplasm</keyword>
<dbReference type="InterPro" id="IPR046348">
    <property type="entry name" value="SIS_dom_sf"/>
</dbReference>
<evidence type="ECO:0000256" key="19">
    <source>
        <dbReference type="RuleBase" id="RU004335"/>
    </source>
</evidence>
<dbReference type="Proteomes" id="UP000290289">
    <property type="component" value="Chromosome 15"/>
</dbReference>
<dbReference type="Pfam" id="PF07983">
    <property type="entry name" value="X8"/>
    <property type="match status" value="1"/>
</dbReference>
<dbReference type="Gene3D" id="1.10.1390.10">
    <property type="match status" value="1"/>
</dbReference>
<evidence type="ECO:0000256" key="9">
    <source>
        <dbReference type="ARBA" id="ARBA00022490"/>
    </source>
</evidence>
<evidence type="ECO:0000313" key="23">
    <source>
        <dbReference type="EMBL" id="RXH73175.1"/>
    </source>
</evidence>
<evidence type="ECO:0000256" key="7">
    <source>
        <dbReference type="ARBA" id="ARBA00011738"/>
    </source>
</evidence>
<dbReference type="EC" id="5.3.1.9" evidence="18"/>
<feature type="transmembrane region" description="Helical" evidence="21">
    <location>
        <begin position="1863"/>
        <end position="1885"/>
    </location>
</feature>
<dbReference type="FunFam" id="3.40.50.10490:FF:000031">
    <property type="entry name" value="Glucose-6-phosphate isomerase"/>
    <property type="match status" value="1"/>
</dbReference>
<dbReference type="Pfam" id="PF04367">
    <property type="entry name" value="DUF502"/>
    <property type="match status" value="1"/>
</dbReference>
<evidence type="ECO:0000256" key="8">
    <source>
        <dbReference type="ARBA" id="ARBA00022432"/>
    </source>
</evidence>
<feature type="region of interest" description="Disordered" evidence="20">
    <location>
        <begin position="81"/>
        <end position="179"/>
    </location>
</feature>
<dbReference type="CDD" id="cd05015">
    <property type="entry name" value="SIS_PGI_1"/>
    <property type="match status" value="1"/>
</dbReference>
<dbReference type="InterPro" id="IPR012946">
    <property type="entry name" value="X8"/>
</dbReference>
<dbReference type="InterPro" id="IPR000490">
    <property type="entry name" value="Glyco_hydro_17"/>
</dbReference>
<dbReference type="SUPFAM" id="SSF53697">
    <property type="entry name" value="SIS domain"/>
    <property type="match status" value="1"/>
</dbReference>
<dbReference type="InterPro" id="IPR023096">
    <property type="entry name" value="G6P_Isomerase_C"/>
</dbReference>
<dbReference type="FunFam" id="1.20.58.1040:FF:000003">
    <property type="entry name" value="glucan endo-1,3-beta-glucosidase 7"/>
    <property type="match status" value="1"/>
</dbReference>
<dbReference type="PROSITE" id="PS51463">
    <property type="entry name" value="P_GLUCOSE_ISOMERASE_3"/>
    <property type="match status" value="1"/>
</dbReference>
<evidence type="ECO:0000256" key="21">
    <source>
        <dbReference type="SAM" id="Phobius"/>
    </source>
</evidence>
<feature type="compositionally biased region" description="Polar residues" evidence="20">
    <location>
        <begin position="87"/>
        <end position="104"/>
    </location>
</feature>
<evidence type="ECO:0000256" key="13">
    <source>
        <dbReference type="ARBA" id="ARBA00023152"/>
    </source>
</evidence>
<feature type="compositionally biased region" description="Basic and acidic residues" evidence="20">
    <location>
        <begin position="618"/>
        <end position="628"/>
    </location>
</feature>
<evidence type="ECO:0000256" key="20">
    <source>
        <dbReference type="SAM" id="MobiDB-lite"/>
    </source>
</evidence>
<keyword evidence="21" id="KW-0472">Membrane</keyword>
<dbReference type="InterPro" id="IPR035482">
    <property type="entry name" value="SIS_PGI_2"/>
</dbReference>
<feature type="compositionally biased region" description="Polar residues" evidence="20">
    <location>
        <begin position="353"/>
        <end position="369"/>
    </location>
</feature>
<feature type="compositionally biased region" description="Polar residues" evidence="20">
    <location>
        <begin position="973"/>
        <end position="988"/>
    </location>
</feature>
<keyword evidence="13 18" id="KW-0324">Glycolysis</keyword>
<feature type="compositionally biased region" description="Polar residues" evidence="20">
    <location>
        <begin position="763"/>
        <end position="772"/>
    </location>
</feature>
<dbReference type="PROSITE" id="PS00174">
    <property type="entry name" value="P_GLUCOSE_ISOMERASE_2"/>
    <property type="match status" value="1"/>
</dbReference>
<keyword evidence="21" id="KW-1133">Transmembrane helix</keyword>
<dbReference type="GO" id="GO:0051156">
    <property type="term" value="P:glucose 6-phosphate metabolic process"/>
    <property type="evidence" value="ECO:0007669"/>
    <property type="project" value="TreeGrafter"/>
</dbReference>
<comment type="catalytic activity">
    <reaction evidence="17 18">
        <text>alpha-D-glucose 6-phosphate = beta-D-fructose 6-phosphate</text>
        <dbReference type="Rhea" id="RHEA:11816"/>
        <dbReference type="ChEBI" id="CHEBI:57634"/>
        <dbReference type="ChEBI" id="CHEBI:58225"/>
        <dbReference type="EC" id="5.3.1.9"/>
    </reaction>
</comment>
<keyword evidence="10" id="KW-0964">Secreted</keyword>
<dbReference type="InterPro" id="IPR001672">
    <property type="entry name" value="G6P_Isomerase"/>
</dbReference>
<name>A0A498HUB1_MALDO</name>
<dbReference type="Gene3D" id="1.20.58.1040">
    <property type="match status" value="1"/>
</dbReference>
<sequence length="2630" mass="290501">MTSDGATSAARTARRKPSWRERENNRRRERRRRAIAAKIFTGLRAQGNFNLPKHCDNNEVLKALCLQAGWTVEVDGTTYRKGLKPIQNDTPGASTKISPYSSLNPSPIPSYQVSPSSSCYPSPPRFDPSTNSSNPCHYPPSTIPSPLPPLRISNSAPVTPPLSSPTSKRPNPIPNWDSIAKQSMGSFDYPFYAISAPASPTRHHYTHPPAATIPECDESDTSTADSGQWVCFQRFAPSLSAMPASPTFNLVKPSSLKALSDADLAGDPNDRRSSTRLVRQLGSGGDTPISSNYCELNCKHSMAKRSDFAQKLLDDLRVRKEKMGAPQSSNRWTSMAVDAYACSEQNHRGRADVSTNGPIGSGGSSRTPIVQEGSNQIVAYGRGGRSSEPMGDFSVALAFALENGGKLGKADTSSRSPMLGFLNQIGRGAVEFSEMEGKGSVNRHFGSSNHFPNLSHHHIEEISRGAHKLNQILEACSNGLNVDRFSIEVGKELVKEAMDLEESLRMLVNLQETSGYIVSSQRKNQITLLDEEDNAVKMAEEKQIDLPNFSFDKGSRHARKNQEVGRPGFEQKVTAALTYTTEGSGLNREKQGKITSSTSVSQRQSVSYTGGVKNPSTEQKESKPEKERIPIVIAKLMGLNELPKNENLKHTAEEDLSSKSKRERHVIEQTTNESSKISGVKTKDPLMQNMTFVSQAEKRMLANNISIGVVVHDPEEFKPVAILGNATIKSDKHQKPSQTFKQDKPVMQAKPGFKEIRVPVEKQNGNNVLPRNQQHKPPYDVELQQQSMALKSESPKEKRRQETKERQIPQPKLVAKKQRRSEMISRRKSKGAVDLQKKQTLAEQTWVNKKIAREAAATVQSTRVPNGKYHENLVRSKSSADLNFNKKDFSPNSLDPQQAKENFGTLPAMEERSVHAAPPLQKAKSRRVNKSEMPQRIDEVATRRSYEKRGSHNATEKVRASRLKQAEPHIVKSNKSTASVQPLDSGQNQHKEAELEAPTLYDPNEVESRRLEKSQTLLPKESYDQQDQAPAFGDDECITASITVNEVLEHHKALNLRKQEPTEIENHLKQVVIKSHHFLNTAEALFKLDIPFSILHDSGRDCNPDVDSKLTLDCAYEVMKRKGIRHELNVHPKCEKASISFVKIRSLNELVRQLHKDFETLKFYGRKGKYECEAEAYLPKMLESDMHSWEPELNCMWDMGWDKTMFAVVEVDEVVKDLERLVLGGLVDELTRDLFRTVEAYRNVTLRFCPQVLNFPINFLPPFFSPSQKQSSLSSAMAITFLHTLALFVLSINLANCQSFIGVNYGQVADNLRPPSSTTKLLESTSIQKVRLYGSDPAIIKALANTGLGIVIGASNGDIPGLASDPSFAKSWVGANVSPFYPASNIILITVGNEVLTYGDQGLISQLVPAIKNVQDALNSLSLGGKIKVSTVHSMAMLKHSEPPSSARFDPGFGDVIKELLGFNNATGSPFAINPYPYFAYRSDPRPETLAFCLFQPNNGRFDSNTNIKYMNMFDAQVDAIRSALDSIGFKGVEIVVAETGWPYKGDDNEVGPSVQNAKAYNGNLIAHLRSMVGTPLMPGKSVDTYLFALYDEDLKPGPVSERAFGLFKPDLTMNYDVGLSKSSQTPTTPATPSTPTTPSTPPTPANPSGPKPKKGSYCVPKAGVSDSQLQANIDYVCGHGFDCTPIQPGGSCFEPNTVKSHATYAMNLLYQTAGRNPWNCDFSQTATLTSNNPSYDSCNYPGGSTKDWSDFRAFLKNKGRQRRRRKATTMATRGRERDLELLIPVASVSENGGDSKSSSPANSPPPTTSHSHHQTGHEAFSKVIRSWASKNVILLPIAITFYITWAFIKFVDGLFSPIYNHLGVNIFGLGFATSLVFIFLVGVFMQSWLGTSVLTLWEWFITKMPLISYIYAASKQISTAISPDQSINAFKEVAIIRHPRIGEYALGFITSTVVLDQRNVGEELCCVYVPTNHLYLGDIFLISPKDILRPNLSVGEGIEIVISGGLSIPQLLTTVDAQVLTPRRVPHFEELQQKLSNSNKVLQRKFRGSNAAGSDREWREEHHSITLKCNIKKTHLRNLLNDVKRSQAMTVEFDGLLLDYSRQCATVETLQKLLKLAEAASLKEKINRMFGGEHINSTENRSVLHVALRAPRDAAIQCDGKNVVPDVWEVLDKIQKFSESIRSGSWVGATGKVLKDVIAVGIGGSFLGPLFVHTALQTDPEAMEAAKGRQLHFLANVDPIDVARNIAGFNPETTLVVVVSKTFTTAETMLNARTLREWISSSLGPAAVAKHMVAVSTNLTLVEKFGIDPRNAFAFWDWVGGRYSVCSAVGVLPLSLQYGFSVVEKFLKGASSIDQHFYSTPFEKNIPVLLGLLSIWNVSFLGYPARVSYLTILPSTGEACSAHSTGKFTPALYLQFFVSMESNGKGVSIDGVILPFETGEIDFGEPGTNGQHSFYQLIHQGRVIPCDFIGVVKSQQPVYLKGEVVSNHDELMSNFFAQPDALAYGKHPEQLKKENVPEHLINHKTFTGNRPSLSLLLPSLNAYNIGQLLAIYEHRIAVEGFVWGINSFDQWGVELGKSLASQVRKQLNASRTKGQPIEGFNYSTTSLLTKYLEASKDIPADLPTLLPQI</sequence>
<dbReference type="PANTHER" id="PTHR11469:SF1">
    <property type="entry name" value="GLUCOSE-6-PHOSPHATE ISOMERASE"/>
    <property type="match status" value="1"/>
</dbReference>
<dbReference type="SUPFAM" id="SSF51445">
    <property type="entry name" value="(Trans)glycosidases"/>
    <property type="match status" value="1"/>
</dbReference>
<feature type="compositionally biased region" description="Low complexity" evidence="20">
    <location>
        <begin position="109"/>
        <end position="120"/>
    </location>
</feature>
<comment type="catalytic activity">
    <reaction evidence="1">
        <text>Hydrolysis of (1-&gt;3)-beta-D-glucosidic linkages in (1-&gt;3)-beta-D-glucans.</text>
        <dbReference type="EC" id="3.2.1.39"/>
    </reaction>
</comment>
<keyword evidence="8 18" id="KW-0312">Gluconeogenesis</keyword>
<dbReference type="PROSITE" id="PS00765">
    <property type="entry name" value="P_GLUCOSE_ISOMERASE_1"/>
    <property type="match status" value="1"/>
</dbReference>
<feature type="compositionally biased region" description="Pro residues" evidence="20">
    <location>
        <begin position="1639"/>
        <end position="1651"/>
    </location>
</feature>
<dbReference type="InterPro" id="IPR035476">
    <property type="entry name" value="SIS_PGI_1"/>
</dbReference>
<dbReference type="InterPro" id="IPR017853">
    <property type="entry name" value="GH"/>
</dbReference>
<evidence type="ECO:0000256" key="4">
    <source>
        <dbReference type="ARBA" id="ARBA00004926"/>
    </source>
</evidence>
<dbReference type="GO" id="GO:0006096">
    <property type="term" value="P:glycolytic process"/>
    <property type="evidence" value="ECO:0007669"/>
    <property type="project" value="UniProtKB-UniPathway"/>
</dbReference>
<feature type="compositionally biased region" description="Basic and acidic residues" evidence="20">
    <location>
        <begin position="793"/>
        <end position="807"/>
    </location>
</feature>
<feature type="compositionally biased region" description="Polar residues" evidence="20">
    <location>
        <begin position="1"/>
        <end position="10"/>
    </location>
</feature>
<dbReference type="GO" id="GO:0005576">
    <property type="term" value="C:extracellular region"/>
    <property type="evidence" value="ECO:0007669"/>
    <property type="project" value="UniProtKB-SubCell"/>
</dbReference>
<feature type="region of interest" description="Disordered" evidence="20">
    <location>
        <begin position="261"/>
        <end position="284"/>
    </location>
</feature>
<keyword evidence="24" id="KW-1185">Reference proteome</keyword>
<dbReference type="FunFam" id="3.40.50.10490:FF:000048">
    <property type="entry name" value="Glucose-6-phosphate isomerase"/>
    <property type="match status" value="1"/>
</dbReference>
<dbReference type="SMART" id="SM00768">
    <property type="entry name" value="X8"/>
    <property type="match status" value="1"/>
</dbReference>
<dbReference type="NCBIfam" id="NF001211">
    <property type="entry name" value="PRK00179.1"/>
    <property type="match status" value="1"/>
</dbReference>
<dbReference type="GO" id="GO:0048029">
    <property type="term" value="F:monosaccharide binding"/>
    <property type="evidence" value="ECO:0007669"/>
    <property type="project" value="TreeGrafter"/>
</dbReference>
<dbReference type="UniPathway" id="UPA00109">
    <property type="reaction ID" value="UER00181"/>
</dbReference>
<evidence type="ECO:0000256" key="1">
    <source>
        <dbReference type="ARBA" id="ARBA00000382"/>
    </source>
</evidence>
<keyword evidence="14" id="KW-1015">Disulfide bond</keyword>
<evidence type="ECO:0000256" key="17">
    <source>
        <dbReference type="ARBA" id="ARBA00029321"/>
    </source>
</evidence>
<feature type="region of interest" description="Disordered" evidence="20">
    <location>
        <begin position="348"/>
        <end position="369"/>
    </location>
</feature>
<feature type="domain" description="X8" evidence="22">
    <location>
        <begin position="1657"/>
        <end position="1741"/>
    </location>
</feature>
<keyword evidence="12" id="KW-0378">Hydrolase</keyword>
<feature type="compositionally biased region" description="Low complexity" evidence="20">
    <location>
        <begin position="1621"/>
        <end position="1638"/>
    </location>
</feature>
<evidence type="ECO:0000256" key="15">
    <source>
        <dbReference type="ARBA" id="ARBA00023235"/>
    </source>
</evidence>
<dbReference type="FunFam" id="3.20.20.80:FF:000005">
    <property type="entry name" value="Glucan endo-1,3-beta-glucosidase 14"/>
    <property type="match status" value="1"/>
</dbReference>
<feature type="region of interest" description="Disordered" evidence="20">
    <location>
        <begin position="644"/>
        <end position="679"/>
    </location>
</feature>
<evidence type="ECO:0000256" key="16">
    <source>
        <dbReference type="ARBA" id="ARBA00023295"/>
    </source>
</evidence>
<feature type="region of interest" description="Disordered" evidence="20">
    <location>
        <begin position="1618"/>
        <end position="1660"/>
    </location>
</feature>
<keyword evidence="16" id="KW-0326">Glycosidase</keyword>
<dbReference type="STRING" id="3750.A0A498HUB1"/>
<evidence type="ECO:0000259" key="22">
    <source>
        <dbReference type="SMART" id="SM00768"/>
    </source>
</evidence>
<evidence type="ECO:0000256" key="5">
    <source>
        <dbReference type="ARBA" id="ARBA00006604"/>
    </source>
</evidence>
<dbReference type="GO" id="GO:0042973">
    <property type="term" value="F:glucan endo-1,3-beta-D-glucosidase activity"/>
    <property type="evidence" value="ECO:0007669"/>
    <property type="project" value="UniProtKB-EC"/>
</dbReference>
<dbReference type="InterPro" id="IPR018189">
    <property type="entry name" value="Phosphoglucose_isomerase_CS"/>
</dbReference>
<evidence type="ECO:0000256" key="18">
    <source>
        <dbReference type="RuleBase" id="RU000612"/>
    </source>
</evidence>
<comment type="caution">
    <text evidence="23">The sequence shown here is derived from an EMBL/GenBank/DDBJ whole genome shotgun (WGS) entry which is preliminary data.</text>
</comment>
<keyword evidence="11" id="KW-0732">Signal</keyword>
<dbReference type="PRINTS" id="PR00662">
    <property type="entry name" value="G6PISOMERASE"/>
</dbReference>
<reference evidence="23 24" key="1">
    <citation type="submission" date="2018-10" db="EMBL/GenBank/DDBJ databases">
        <title>A high-quality apple genome assembly.</title>
        <authorList>
            <person name="Hu J."/>
        </authorList>
    </citation>
    <scope>NUCLEOTIDE SEQUENCE [LARGE SCALE GENOMIC DNA]</scope>
    <source>
        <strain evidence="24">cv. HFTH1</strain>
        <tissue evidence="23">Young leaf</tissue>
    </source>
</reference>
<dbReference type="EMBL" id="RDQH01000341">
    <property type="protein sequence ID" value="RXH73175.1"/>
    <property type="molecule type" value="Genomic_DNA"/>
</dbReference>
<dbReference type="GO" id="GO:0097367">
    <property type="term" value="F:carbohydrate derivative binding"/>
    <property type="evidence" value="ECO:0007669"/>
    <property type="project" value="InterPro"/>
</dbReference>
<feature type="region of interest" description="Disordered" evidence="20">
    <location>
        <begin position="911"/>
        <end position="1029"/>
    </location>
</feature>
<accession>A0A498HUB1</accession>
<feature type="transmembrane region" description="Helical" evidence="21">
    <location>
        <begin position="1833"/>
        <end position="1851"/>
    </location>
</feature>
<evidence type="ECO:0000256" key="3">
    <source>
        <dbReference type="ARBA" id="ARBA00004613"/>
    </source>
</evidence>
<feature type="compositionally biased region" description="Low complexity" evidence="20">
    <location>
        <begin position="595"/>
        <end position="607"/>
    </location>
</feature>
<keyword evidence="15 18" id="KW-0413">Isomerase</keyword>
<organism evidence="23 24">
    <name type="scientific">Malus domestica</name>
    <name type="common">Apple</name>
    <name type="synonym">Pyrus malus</name>
    <dbReference type="NCBI Taxonomy" id="3750"/>
    <lineage>
        <taxon>Eukaryota</taxon>
        <taxon>Viridiplantae</taxon>
        <taxon>Streptophyta</taxon>
        <taxon>Embryophyta</taxon>
        <taxon>Tracheophyta</taxon>
        <taxon>Spermatophyta</taxon>
        <taxon>Magnoliopsida</taxon>
        <taxon>eudicotyledons</taxon>
        <taxon>Gunneridae</taxon>
        <taxon>Pentapetalae</taxon>
        <taxon>rosids</taxon>
        <taxon>fabids</taxon>
        <taxon>Rosales</taxon>
        <taxon>Rosaceae</taxon>
        <taxon>Amygdaloideae</taxon>
        <taxon>Maleae</taxon>
        <taxon>Malus</taxon>
    </lineage>
</organism>
<feature type="region of interest" description="Disordered" evidence="20">
    <location>
        <begin position="1"/>
        <end position="30"/>
    </location>
</feature>
<evidence type="ECO:0000256" key="6">
    <source>
        <dbReference type="ARBA" id="ARBA00008773"/>
    </source>
</evidence>
<dbReference type="FunFam" id="3.40.50.10490:FF:000018">
    <property type="entry name" value="Glucose-6-phosphate isomerase"/>
    <property type="match status" value="1"/>
</dbReference>
<comment type="pathway">
    <text evidence="4 18">Carbohydrate degradation; glycolysis; D-glyceraldehyde 3-phosphate and glycerone phosphate from D-glucose: step 2/4.</text>
</comment>
<dbReference type="FunFam" id="1.10.1390.10:FF:000002">
    <property type="entry name" value="Glucose-6-phosphate isomerase"/>
    <property type="match status" value="1"/>
</dbReference>
<dbReference type="CDD" id="cd05016">
    <property type="entry name" value="SIS_PGI_2"/>
    <property type="match status" value="1"/>
</dbReference>
<dbReference type="Pfam" id="PF05687">
    <property type="entry name" value="BES1_N"/>
    <property type="match status" value="1"/>
</dbReference>
<dbReference type="Gene3D" id="3.20.20.80">
    <property type="entry name" value="Glycosidases"/>
    <property type="match status" value="1"/>
</dbReference>
<evidence type="ECO:0000256" key="10">
    <source>
        <dbReference type="ARBA" id="ARBA00022525"/>
    </source>
</evidence>
<comment type="subcellular location">
    <subcellularLocation>
        <location evidence="2">Cytoplasm</location>
    </subcellularLocation>
    <subcellularLocation>
        <location evidence="3">Secreted</location>
    </subcellularLocation>
</comment>
<dbReference type="GO" id="GO:0004347">
    <property type="term" value="F:glucose-6-phosphate isomerase activity"/>
    <property type="evidence" value="ECO:0007669"/>
    <property type="project" value="UniProtKB-EC"/>
</dbReference>
<evidence type="ECO:0000256" key="2">
    <source>
        <dbReference type="ARBA" id="ARBA00004496"/>
    </source>
</evidence>
<feature type="region of interest" description="Disordered" evidence="20">
    <location>
        <begin position="758"/>
        <end position="836"/>
    </location>
</feature>
<dbReference type="Pfam" id="PF00342">
    <property type="entry name" value="PGI"/>
    <property type="match status" value="1"/>
</dbReference>
<feature type="compositionally biased region" description="Basic and acidic residues" evidence="20">
    <location>
        <begin position="929"/>
        <end position="970"/>
    </location>
</feature>
<comment type="subunit">
    <text evidence="7">Homodimer.</text>
</comment>
<dbReference type="PANTHER" id="PTHR11469">
    <property type="entry name" value="GLUCOSE-6-PHOSPHATE ISOMERASE"/>
    <property type="match status" value="1"/>
</dbReference>
<comment type="similarity">
    <text evidence="5 18">Belongs to the GPI family.</text>
</comment>
<feature type="region of interest" description="Disordered" evidence="20">
    <location>
        <begin position="581"/>
        <end position="628"/>
    </location>
</feature>
<dbReference type="GO" id="GO:0005829">
    <property type="term" value="C:cytosol"/>
    <property type="evidence" value="ECO:0007669"/>
    <property type="project" value="TreeGrafter"/>
</dbReference>
<dbReference type="Pfam" id="PF00332">
    <property type="entry name" value="Glyco_hydro_17"/>
    <property type="match status" value="1"/>
</dbReference>
<evidence type="ECO:0000256" key="12">
    <source>
        <dbReference type="ARBA" id="ARBA00022801"/>
    </source>
</evidence>
<dbReference type="HAMAP" id="MF_00473">
    <property type="entry name" value="G6P_isomerase"/>
    <property type="match status" value="1"/>
</dbReference>
<feature type="compositionally biased region" description="Polar residues" evidence="20">
    <location>
        <begin position="668"/>
        <end position="677"/>
    </location>
</feature>
<dbReference type="GO" id="GO:0006355">
    <property type="term" value="P:regulation of DNA-templated transcription"/>
    <property type="evidence" value="ECO:0007669"/>
    <property type="project" value="UniProtKB-ARBA"/>
</dbReference>
<gene>
    <name evidence="23" type="ORF">DVH24_012859</name>
</gene>
<feature type="compositionally biased region" description="Pro residues" evidence="20">
    <location>
        <begin position="137"/>
        <end position="149"/>
    </location>
</feature>
<dbReference type="Gene3D" id="3.40.50.10490">
    <property type="entry name" value="Glucose-6-phosphate isomerase like protein, domain 1"/>
    <property type="match status" value="2"/>
</dbReference>
<dbReference type="InterPro" id="IPR007462">
    <property type="entry name" value="COV1-like"/>
</dbReference>
<protein>
    <recommendedName>
        <fullName evidence="18">Glucose-6-phosphate isomerase</fullName>
        <ecNumber evidence="18">5.3.1.9</ecNumber>
    </recommendedName>
</protein>
<proteinExistence type="inferred from homology"/>
<evidence type="ECO:0000256" key="14">
    <source>
        <dbReference type="ARBA" id="ARBA00023157"/>
    </source>
</evidence>